<feature type="region of interest" description="Disordered" evidence="1">
    <location>
        <begin position="120"/>
        <end position="175"/>
    </location>
</feature>
<feature type="compositionally biased region" description="Basic and acidic residues" evidence="1">
    <location>
        <begin position="141"/>
        <end position="159"/>
    </location>
</feature>
<organism evidence="2 3">
    <name type="scientific">Lates japonicus</name>
    <name type="common">Japanese lates</name>
    <dbReference type="NCBI Taxonomy" id="270547"/>
    <lineage>
        <taxon>Eukaryota</taxon>
        <taxon>Metazoa</taxon>
        <taxon>Chordata</taxon>
        <taxon>Craniata</taxon>
        <taxon>Vertebrata</taxon>
        <taxon>Euteleostomi</taxon>
        <taxon>Actinopterygii</taxon>
        <taxon>Neopterygii</taxon>
        <taxon>Teleostei</taxon>
        <taxon>Neoteleostei</taxon>
        <taxon>Acanthomorphata</taxon>
        <taxon>Carangaria</taxon>
        <taxon>Carangaria incertae sedis</taxon>
        <taxon>Centropomidae</taxon>
        <taxon>Lates</taxon>
    </lineage>
</organism>
<protein>
    <submittedName>
        <fullName evidence="2">Kinesin-like protein KIFC3 isoform X1</fullName>
    </submittedName>
</protein>
<name>A0AAD3MKX9_LATJO</name>
<accession>A0AAD3MKX9</accession>
<keyword evidence="3" id="KW-1185">Reference proteome</keyword>
<evidence type="ECO:0000313" key="3">
    <source>
        <dbReference type="Proteomes" id="UP001279410"/>
    </source>
</evidence>
<dbReference type="Proteomes" id="UP001279410">
    <property type="component" value="Unassembled WGS sequence"/>
</dbReference>
<evidence type="ECO:0000313" key="2">
    <source>
        <dbReference type="EMBL" id="GLD55676.1"/>
    </source>
</evidence>
<feature type="region of interest" description="Disordered" evidence="1">
    <location>
        <begin position="21"/>
        <end position="43"/>
    </location>
</feature>
<dbReference type="AlphaFoldDB" id="A0AAD3MKX9"/>
<comment type="caution">
    <text evidence="2">The sequence shown here is derived from an EMBL/GenBank/DDBJ whole genome shotgun (WGS) entry which is preliminary data.</text>
</comment>
<reference evidence="2" key="1">
    <citation type="submission" date="2022-08" db="EMBL/GenBank/DDBJ databases">
        <title>Genome sequencing of akame (Lates japonicus).</title>
        <authorList>
            <person name="Hashiguchi Y."/>
            <person name="Takahashi H."/>
        </authorList>
    </citation>
    <scope>NUCLEOTIDE SEQUENCE</scope>
    <source>
        <strain evidence="2">Kochi</strain>
    </source>
</reference>
<evidence type="ECO:0000256" key="1">
    <source>
        <dbReference type="SAM" id="MobiDB-lite"/>
    </source>
</evidence>
<gene>
    <name evidence="2" type="ORF">AKAME5_000811700</name>
</gene>
<proteinExistence type="predicted"/>
<feature type="region of interest" description="Disordered" evidence="1">
    <location>
        <begin position="67"/>
        <end position="102"/>
    </location>
</feature>
<dbReference type="EMBL" id="BRZM01000022">
    <property type="protein sequence ID" value="GLD55676.1"/>
    <property type="molecule type" value="Genomic_DNA"/>
</dbReference>
<sequence>MYVLCTLAVLTLHSLFKNRNKTVEPSGTSEAAGQKGQPEDGGVVEVWGTRGAESVTIVDRRGLMSCRGEGKRRRGGRGVRNVPDSRKRVQRGSAGGADTNPAAVCRSGVKLQQEEEVVVGGGRCSDDVDTAEATGRGRQGLTEHMEKNRAHLDPARRREEEEEEEEKDIKSLSRR</sequence>